<evidence type="ECO:0000313" key="7">
    <source>
        <dbReference type="Proteomes" id="UP000053523"/>
    </source>
</evidence>
<evidence type="ECO:0000256" key="2">
    <source>
        <dbReference type="ARBA" id="ARBA00023125"/>
    </source>
</evidence>
<dbReference type="SMART" id="SM00354">
    <property type="entry name" value="HTH_LACI"/>
    <property type="match status" value="1"/>
</dbReference>
<dbReference type="InterPro" id="IPR000843">
    <property type="entry name" value="HTH_LacI"/>
</dbReference>
<dbReference type="EMBL" id="LORN02000015">
    <property type="protein sequence ID" value="PNN20718.1"/>
    <property type="molecule type" value="Genomic_DNA"/>
</dbReference>
<dbReference type="Gene3D" id="3.40.50.2300">
    <property type="match status" value="2"/>
</dbReference>
<dbReference type="GO" id="GO:0000976">
    <property type="term" value="F:transcription cis-regulatory region binding"/>
    <property type="evidence" value="ECO:0007669"/>
    <property type="project" value="TreeGrafter"/>
</dbReference>
<dbReference type="CDD" id="cd01542">
    <property type="entry name" value="PBP1_TreR-like"/>
    <property type="match status" value="1"/>
</dbReference>
<dbReference type="PRINTS" id="PR00036">
    <property type="entry name" value="HTHLACI"/>
</dbReference>
<gene>
    <name evidence="6" type="ORF">AL503_007950</name>
</gene>
<proteinExistence type="predicted"/>
<organism evidence="6 7">
    <name type="scientific">Staphylococcus haemolyticus</name>
    <dbReference type="NCBI Taxonomy" id="1283"/>
    <lineage>
        <taxon>Bacteria</taxon>
        <taxon>Bacillati</taxon>
        <taxon>Bacillota</taxon>
        <taxon>Bacilli</taxon>
        <taxon>Bacillales</taxon>
        <taxon>Staphylococcaceae</taxon>
        <taxon>Staphylococcus</taxon>
    </lineage>
</organism>
<dbReference type="SUPFAM" id="SSF53822">
    <property type="entry name" value="Periplasmic binding protein-like I"/>
    <property type="match status" value="1"/>
</dbReference>
<dbReference type="InterPro" id="IPR010982">
    <property type="entry name" value="Lambda_DNA-bd_dom_sf"/>
</dbReference>
<dbReference type="AlphaFoldDB" id="A0A2K0A6R8"/>
<feature type="domain" description="HTH lacI-type" evidence="4">
    <location>
        <begin position="2"/>
        <end position="55"/>
    </location>
</feature>
<dbReference type="PANTHER" id="PTHR30146">
    <property type="entry name" value="LACI-RELATED TRANSCRIPTIONAL REPRESSOR"/>
    <property type="match status" value="1"/>
</dbReference>
<dbReference type="Proteomes" id="UP000053523">
    <property type="component" value="Unassembled WGS sequence"/>
</dbReference>
<evidence type="ECO:0000256" key="1">
    <source>
        <dbReference type="ARBA" id="ARBA00023015"/>
    </source>
</evidence>
<feature type="domain" description="HTH cro/C1-type" evidence="5">
    <location>
        <begin position="5"/>
        <end position="45"/>
    </location>
</feature>
<evidence type="ECO:0000256" key="3">
    <source>
        <dbReference type="ARBA" id="ARBA00023163"/>
    </source>
</evidence>
<reference evidence="6 7" key="1">
    <citation type="submission" date="2017-12" db="EMBL/GenBank/DDBJ databases">
        <title>FDA dAtabase for Regulatory Grade micrObial Sequences (FDA-ARGOS): Supporting development and validation of Infectious Disease Dx tests.</title>
        <authorList>
            <person name="Hoffmann M."/>
            <person name="Allard M."/>
            <person name="Evans P."/>
            <person name="Brown E."/>
            <person name="Tallon L."/>
            <person name="Sadzewicz L."/>
            <person name="Sengamalay N."/>
            <person name="Ott S."/>
            <person name="Godinez A."/>
            <person name="Nagaraj S."/>
            <person name="Vavikolanu K."/>
            <person name="Aluvathingal J."/>
            <person name="Nadendla S."/>
            <person name="Sichtig H."/>
        </authorList>
    </citation>
    <scope>NUCLEOTIDE SEQUENCE [LARGE SCALE GENOMIC DNA]</scope>
    <source>
        <strain evidence="6 7">FDAARGOS_148</strain>
    </source>
</reference>
<dbReference type="InterPro" id="IPR025997">
    <property type="entry name" value="SBP_2_dom"/>
</dbReference>
<name>A0A2K0A6R8_STAHA</name>
<comment type="caution">
    <text evidence="6">The sequence shown here is derived from an EMBL/GenBank/DDBJ whole genome shotgun (WGS) entry which is preliminary data.</text>
</comment>
<dbReference type="Pfam" id="PF13407">
    <property type="entry name" value="Peripla_BP_4"/>
    <property type="match status" value="1"/>
</dbReference>
<dbReference type="InterPro" id="IPR001387">
    <property type="entry name" value="Cro/C1-type_HTH"/>
</dbReference>
<evidence type="ECO:0000259" key="5">
    <source>
        <dbReference type="PROSITE" id="PS50943"/>
    </source>
</evidence>
<evidence type="ECO:0000259" key="4">
    <source>
        <dbReference type="PROSITE" id="PS50932"/>
    </source>
</evidence>
<keyword evidence="2" id="KW-0238">DNA-binding</keyword>
<dbReference type="SUPFAM" id="SSF47413">
    <property type="entry name" value="lambda repressor-like DNA-binding domains"/>
    <property type="match status" value="1"/>
</dbReference>
<dbReference type="GO" id="GO:0003700">
    <property type="term" value="F:DNA-binding transcription factor activity"/>
    <property type="evidence" value="ECO:0007669"/>
    <property type="project" value="TreeGrafter"/>
</dbReference>
<accession>A0A2K0A6R8</accession>
<dbReference type="PROSITE" id="PS00356">
    <property type="entry name" value="HTH_LACI_1"/>
    <property type="match status" value="1"/>
</dbReference>
<dbReference type="CDD" id="cd01392">
    <property type="entry name" value="HTH_LacI"/>
    <property type="match status" value="1"/>
</dbReference>
<dbReference type="PROSITE" id="PS50943">
    <property type="entry name" value="HTH_CROC1"/>
    <property type="match status" value="1"/>
</dbReference>
<evidence type="ECO:0000313" key="6">
    <source>
        <dbReference type="EMBL" id="PNN20718.1"/>
    </source>
</evidence>
<dbReference type="Pfam" id="PF00356">
    <property type="entry name" value="LacI"/>
    <property type="match status" value="1"/>
</dbReference>
<dbReference type="RefSeq" id="WP_053027039.1">
    <property type="nucleotide sequence ID" value="NZ_CAJCGD010000015.1"/>
</dbReference>
<keyword evidence="1" id="KW-0805">Transcription regulation</keyword>
<dbReference type="PROSITE" id="PS50932">
    <property type="entry name" value="HTH_LACI_2"/>
    <property type="match status" value="1"/>
</dbReference>
<dbReference type="InterPro" id="IPR028082">
    <property type="entry name" value="Peripla_BP_I"/>
</dbReference>
<dbReference type="Gene3D" id="1.10.260.40">
    <property type="entry name" value="lambda repressor-like DNA-binding domains"/>
    <property type="match status" value="1"/>
</dbReference>
<dbReference type="PANTHER" id="PTHR30146:SF154">
    <property type="entry name" value="TRANSCRIPTION REGULATOR, MEMBER OF GALR FAMILY"/>
    <property type="match status" value="1"/>
</dbReference>
<protein>
    <submittedName>
        <fullName evidence="6">LacI family transcriptional regulator</fullName>
    </submittedName>
</protein>
<sequence>MKNISDIAKLAGVSKSTVSRFLNGGSVSHQTKEKLSRIIEEHDYQPNQFAQSLRAKHTNLIGAIIPRMNSHAVDETVKGIVSVCHQHQYQLLLNYTGLDIRAEIEALETFSRSKVDGIILMATTLTDEHLEVIEKLNVPVILVGQSYPNLHSIIHDDYQAGFIVGEQIGRKKHKNVVFFGVGEEDVAVGVKRKQGIIDGLKKYDVHPEIYLTSFKYEEAKNDVSKKLKNSSGIDALIGATDPIALAIHKFYSQQNNATGNYQIFGFGGDPMTQLVTPAITTVKFNYFKAGTYAMNQLKELIFSKNAVSKTVIPVEIENF</sequence>
<keyword evidence="3" id="KW-0804">Transcription</keyword>